<sequence>MSSDDLDAAVADFLDAAERVYDEYDDGYIDADAALSRLGDHVSTLRDVHEGEE</sequence>
<evidence type="ECO:0000313" key="1">
    <source>
        <dbReference type="EMBL" id="RMB25083.1"/>
    </source>
</evidence>
<dbReference type="EMBL" id="REFS01000001">
    <property type="protein sequence ID" value="RMB25083.1"/>
    <property type="molecule type" value="Genomic_DNA"/>
</dbReference>
<dbReference type="AlphaFoldDB" id="A0A3M0DZL9"/>
<name>A0A3M0DZL9_9EURY</name>
<dbReference type="Proteomes" id="UP000277326">
    <property type="component" value="Unassembled WGS sequence"/>
</dbReference>
<dbReference type="GeneID" id="44638266"/>
<organism evidence="1 2">
    <name type="scientific">Haloplanus aerogenes</name>
    <dbReference type="NCBI Taxonomy" id="660522"/>
    <lineage>
        <taxon>Archaea</taxon>
        <taxon>Methanobacteriati</taxon>
        <taxon>Methanobacteriota</taxon>
        <taxon>Stenosarchaea group</taxon>
        <taxon>Halobacteria</taxon>
        <taxon>Halobacteriales</taxon>
        <taxon>Haloferacaceae</taxon>
        <taxon>Haloplanus</taxon>
    </lineage>
</organism>
<accession>A0A3M0DZL9</accession>
<dbReference type="RefSeq" id="WP_166033657.1">
    <property type="nucleotide sequence ID" value="NZ_CP034145.1"/>
</dbReference>
<evidence type="ECO:0000313" key="2">
    <source>
        <dbReference type="Proteomes" id="UP000277326"/>
    </source>
</evidence>
<proteinExistence type="predicted"/>
<gene>
    <name evidence="1" type="ORF">ATH50_0166</name>
</gene>
<reference evidence="1 2" key="1">
    <citation type="journal article" date="2015" name="Stand. Genomic Sci.">
        <title>Genomic Encyclopedia of Bacterial and Archaeal Type Strains, Phase III: the genomes of soil and plant-associated and newly described type strains.</title>
        <authorList>
            <person name="Whitman W.B."/>
            <person name="Woyke T."/>
            <person name="Klenk H.P."/>
            <person name="Zhou Y."/>
            <person name="Lilburn T.G."/>
            <person name="Beck B.J."/>
            <person name="De Vos P."/>
            <person name="Vandamme P."/>
            <person name="Eisen J.A."/>
            <person name="Garrity G."/>
            <person name="Hugenholtz P."/>
            <person name="Kyrpides N.C."/>
        </authorList>
    </citation>
    <scope>NUCLEOTIDE SEQUENCE [LARGE SCALE GENOMIC DNA]</scope>
    <source>
        <strain evidence="1 2">CGMCC 1.10124</strain>
    </source>
</reference>
<dbReference type="OrthoDB" id="211218at2157"/>
<comment type="caution">
    <text evidence="1">The sequence shown here is derived from an EMBL/GenBank/DDBJ whole genome shotgun (WGS) entry which is preliminary data.</text>
</comment>
<protein>
    <submittedName>
        <fullName evidence="1">Uncharacterized protein</fullName>
    </submittedName>
</protein>